<evidence type="ECO:0000313" key="3">
    <source>
        <dbReference type="Proteomes" id="UP000567885"/>
    </source>
</evidence>
<dbReference type="PROSITE" id="PS51186">
    <property type="entry name" value="GNAT"/>
    <property type="match status" value="1"/>
</dbReference>
<name>A0A8H5WRF6_FUSHE</name>
<feature type="domain" description="N-acetyltransferase" evidence="1">
    <location>
        <begin position="20"/>
        <end position="173"/>
    </location>
</feature>
<organism evidence="2 3">
    <name type="scientific">Fusarium heterosporum</name>
    <dbReference type="NCBI Taxonomy" id="42747"/>
    <lineage>
        <taxon>Eukaryota</taxon>
        <taxon>Fungi</taxon>
        <taxon>Dikarya</taxon>
        <taxon>Ascomycota</taxon>
        <taxon>Pezizomycotina</taxon>
        <taxon>Sordariomycetes</taxon>
        <taxon>Hypocreomycetidae</taxon>
        <taxon>Hypocreales</taxon>
        <taxon>Nectriaceae</taxon>
        <taxon>Fusarium</taxon>
        <taxon>Fusarium heterosporum species complex</taxon>
    </lineage>
</organism>
<dbReference type="AlphaFoldDB" id="A0A8H5WRF6"/>
<proteinExistence type="predicted"/>
<dbReference type="Proteomes" id="UP000567885">
    <property type="component" value="Unassembled WGS sequence"/>
</dbReference>
<evidence type="ECO:0000259" key="1">
    <source>
        <dbReference type="PROSITE" id="PS51186"/>
    </source>
</evidence>
<dbReference type="GO" id="GO:0016747">
    <property type="term" value="F:acyltransferase activity, transferring groups other than amino-acyl groups"/>
    <property type="evidence" value="ECO:0007669"/>
    <property type="project" value="InterPro"/>
</dbReference>
<reference evidence="2 3" key="1">
    <citation type="submission" date="2020-05" db="EMBL/GenBank/DDBJ databases">
        <title>Identification and distribution of gene clusters putatively required for synthesis of sphingolipid metabolism inhibitors in phylogenetically diverse species of the filamentous fungus Fusarium.</title>
        <authorList>
            <person name="Kim H.-S."/>
            <person name="Busman M."/>
            <person name="Brown D.W."/>
            <person name="Divon H."/>
            <person name="Uhlig S."/>
            <person name="Proctor R.H."/>
        </authorList>
    </citation>
    <scope>NUCLEOTIDE SEQUENCE [LARGE SCALE GENOMIC DNA]</scope>
    <source>
        <strain evidence="2 3">NRRL 20693</strain>
    </source>
</reference>
<dbReference type="SUPFAM" id="SSF55729">
    <property type="entry name" value="Acyl-CoA N-acyltransferases (Nat)"/>
    <property type="match status" value="1"/>
</dbReference>
<keyword evidence="2" id="KW-0808">Transferase</keyword>
<keyword evidence="3" id="KW-1185">Reference proteome</keyword>
<gene>
    <name evidence="2" type="ORF">FHETE_4955</name>
</gene>
<dbReference type="PANTHER" id="PTHR43328:SF1">
    <property type="entry name" value="N-ACETYLTRANSFERASE DOMAIN-CONTAINING PROTEIN"/>
    <property type="match status" value="1"/>
</dbReference>
<dbReference type="InterPro" id="IPR000182">
    <property type="entry name" value="GNAT_dom"/>
</dbReference>
<accession>A0A8H5WRF6</accession>
<dbReference type="InterPro" id="IPR016181">
    <property type="entry name" value="Acyl_CoA_acyltransferase"/>
</dbReference>
<dbReference type="Gene3D" id="3.40.630.30">
    <property type="match status" value="1"/>
</dbReference>
<evidence type="ECO:0000313" key="2">
    <source>
        <dbReference type="EMBL" id="KAF5669451.1"/>
    </source>
</evidence>
<dbReference type="EMBL" id="JAAGWQ010000083">
    <property type="protein sequence ID" value="KAF5669451.1"/>
    <property type="molecule type" value="Genomic_DNA"/>
</dbReference>
<dbReference type="Pfam" id="PF13302">
    <property type="entry name" value="Acetyltransf_3"/>
    <property type="match status" value="1"/>
</dbReference>
<sequence length="180" mass="20491">MAAKPILQLSTCVVRAYHDEDAESLAKAANNLQIARWLQNTFPHPYTIQDAQKWISIAKAQSPLLNFTICQHDGFSIIGGIGLKAREDIHHRSMEIGYWIAEEYWHQGIATEVITAFSNWAFDNFKHLVRLDAEIFEGNVASCRVLEKCGFEFEGRQRAAVEKHGVIMDTLTYVKIKLEN</sequence>
<comment type="caution">
    <text evidence="2">The sequence shown here is derived from an EMBL/GenBank/DDBJ whole genome shotgun (WGS) entry which is preliminary data.</text>
</comment>
<dbReference type="OrthoDB" id="630895at2759"/>
<protein>
    <submittedName>
        <fullName evidence="2">N-acetyltransferase p20</fullName>
    </submittedName>
</protein>
<dbReference type="PANTHER" id="PTHR43328">
    <property type="entry name" value="ACETYLTRANSFERASE-RELATED"/>
    <property type="match status" value="1"/>
</dbReference>